<evidence type="ECO:0000313" key="4">
    <source>
        <dbReference type="Proteomes" id="UP000235826"/>
    </source>
</evidence>
<accession>A0A2K9PPU6</accession>
<dbReference type="InterPro" id="IPR050807">
    <property type="entry name" value="TransReg_Diox_bact_type"/>
</dbReference>
<gene>
    <name evidence="3" type="ORF">C1H87_10415</name>
</gene>
<name>A0A2K9PPU6_9FLAO</name>
<keyword evidence="1" id="KW-0238">DNA-binding</keyword>
<keyword evidence="4" id="KW-1185">Reference proteome</keyword>
<dbReference type="CDD" id="cd00093">
    <property type="entry name" value="HTH_XRE"/>
    <property type="match status" value="1"/>
</dbReference>
<dbReference type="AlphaFoldDB" id="A0A2K9PPU6"/>
<reference evidence="3 4" key="1">
    <citation type="submission" date="2018-01" db="EMBL/GenBank/DDBJ databases">
        <title>Complete genome sequence of Flavivirga eckloniae ECD14 isolated from seaweed Ecklonia cava.</title>
        <authorList>
            <person name="Lee J.H."/>
            <person name="Baik K.S."/>
            <person name="Seong C.N."/>
        </authorList>
    </citation>
    <scope>NUCLEOTIDE SEQUENCE [LARGE SCALE GENOMIC DNA]</scope>
    <source>
        <strain evidence="3 4">ECD14</strain>
    </source>
</reference>
<sequence>MKQSEVEVFIDDIGKRIRELRKERNMTQLDLATISDIDERQVQRLERGHTSATLKTLLKITNGLNVNFLEFFEFINKTENKK</sequence>
<evidence type="ECO:0000259" key="2">
    <source>
        <dbReference type="PROSITE" id="PS50943"/>
    </source>
</evidence>
<dbReference type="PROSITE" id="PS50943">
    <property type="entry name" value="HTH_CROC1"/>
    <property type="match status" value="1"/>
</dbReference>
<dbReference type="GO" id="GO:0003677">
    <property type="term" value="F:DNA binding"/>
    <property type="evidence" value="ECO:0007669"/>
    <property type="project" value="UniProtKB-KW"/>
</dbReference>
<dbReference type="GO" id="GO:0005829">
    <property type="term" value="C:cytosol"/>
    <property type="evidence" value="ECO:0007669"/>
    <property type="project" value="TreeGrafter"/>
</dbReference>
<dbReference type="PANTHER" id="PTHR46797">
    <property type="entry name" value="HTH-TYPE TRANSCRIPTIONAL REGULATOR"/>
    <property type="match status" value="1"/>
</dbReference>
<dbReference type="EMBL" id="CP025791">
    <property type="protein sequence ID" value="AUP79091.1"/>
    <property type="molecule type" value="Genomic_DNA"/>
</dbReference>
<dbReference type="InterPro" id="IPR001387">
    <property type="entry name" value="Cro/C1-type_HTH"/>
</dbReference>
<proteinExistence type="predicted"/>
<dbReference type="GO" id="GO:0003700">
    <property type="term" value="F:DNA-binding transcription factor activity"/>
    <property type="evidence" value="ECO:0007669"/>
    <property type="project" value="TreeGrafter"/>
</dbReference>
<dbReference type="Pfam" id="PF01381">
    <property type="entry name" value="HTH_3"/>
    <property type="match status" value="1"/>
</dbReference>
<organism evidence="3 4">
    <name type="scientific">Flavivirga eckloniae</name>
    <dbReference type="NCBI Taxonomy" id="1803846"/>
    <lineage>
        <taxon>Bacteria</taxon>
        <taxon>Pseudomonadati</taxon>
        <taxon>Bacteroidota</taxon>
        <taxon>Flavobacteriia</taxon>
        <taxon>Flavobacteriales</taxon>
        <taxon>Flavobacteriaceae</taxon>
        <taxon>Flavivirga</taxon>
    </lineage>
</organism>
<protein>
    <submittedName>
        <fullName evidence="3">XRE family transcriptional regulator</fullName>
    </submittedName>
</protein>
<evidence type="ECO:0000256" key="1">
    <source>
        <dbReference type="ARBA" id="ARBA00023125"/>
    </source>
</evidence>
<dbReference type="SMART" id="SM00530">
    <property type="entry name" value="HTH_XRE"/>
    <property type="match status" value="1"/>
</dbReference>
<dbReference type="KEGG" id="fek:C1H87_10415"/>
<dbReference type="InterPro" id="IPR010982">
    <property type="entry name" value="Lambda_DNA-bd_dom_sf"/>
</dbReference>
<dbReference type="OrthoDB" id="2902336at2"/>
<dbReference type="RefSeq" id="WP_102755746.1">
    <property type="nucleotide sequence ID" value="NZ_CP025791.1"/>
</dbReference>
<dbReference type="Gene3D" id="1.10.260.40">
    <property type="entry name" value="lambda repressor-like DNA-binding domains"/>
    <property type="match status" value="1"/>
</dbReference>
<dbReference type="Proteomes" id="UP000235826">
    <property type="component" value="Chromosome"/>
</dbReference>
<feature type="domain" description="HTH cro/C1-type" evidence="2">
    <location>
        <begin position="17"/>
        <end position="71"/>
    </location>
</feature>
<dbReference type="SUPFAM" id="SSF47413">
    <property type="entry name" value="lambda repressor-like DNA-binding domains"/>
    <property type="match status" value="1"/>
</dbReference>
<evidence type="ECO:0000313" key="3">
    <source>
        <dbReference type="EMBL" id="AUP79091.1"/>
    </source>
</evidence>
<dbReference type="PANTHER" id="PTHR46797:SF1">
    <property type="entry name" value="METHYLPHOSPHONATE SYNTHASE"/>
    <property type="match status" value="1"/>
</dbReference>